<keyword evidence="1" id="KW-0539">Nucleus</keyword>
<dbReference type="EMBL" id="MBFS01000166">
    <property type="protein sequence ID" value="PVV04050.1"/>
    <property type="molecule type" value="Genomic_DNA"/>
</dbReference>
<dbReference type="AlphaFoldDB" id="A0A2T9ZHL0"/>
<dbReference type="GO" id="GO:0005737">
    <property type="term" value="C:cytoplasm"/>
    <property type="evidence" value="ECO:0007669"/>
    <property type="project" value="UniProtKB-SubCell"/>
</dbReference>
<dbReference type="Gene3D" id="3.10.450.50">
    <property type="match status" value="1"/>
</dbReference>
<proteinExistence type="predicted"/>
<keyword evidence="4" id="KW-1185">Reference proteome</keyword>
<evidence type="ECO:0000313" key="4">
    <source>
        <dbReference type="Proteomes" id="UP000245609"/>
    </source>
</evidence>
<keyword evidence="1" id="KW-0963">Cytoplasm</keyword>
<dbReference type="Pfam" id="PF02136">
    <property type="entry name" value="NTF2"/>
    <property type="match status" value="1"/>
</dbReference>
<dbReference type="InterPro" id="IPR032710">
    <property type="entry name" value="NTF2-like_dom_sf"/>
</dbReference>
<dbReference type="InterPro" id="IPR045875">
    <property type="entry name" value="NTF2"/>
</dbReference>
<dbReference type="GO" id="GO:0015031">
    <property type="term" value="P:protein transport"/>
    <property type="evidence" value="ECO:0007669"/>
    <property type="project" value="UniProtKB-KW"/>
</dbReference>
<evidence type="ECO:0000259" key="2">
    <source>
        <dbReference type="PROSITE" id="PS50177"/>
    </source>
</evidence>
<gene>
    <name evidence="3" type="ORF">BB560_001456</name>
</gene>
<keyword evidence="1" id="KW-0813">Transport</keyword>
<reference evidence="3 4" key="1">
    <citation type="journal article" date="2018" name="MBio">
        <title>Comparative Genomics Reveals the Core Gene Toolbox for the Fungus-Insect Symbiosis.</title>
        <authorList>
            <person name="Wang Y."/>
            <person name="Stata M."/>
            <person name="Wang W."/>
            <person name="Stajich J.E."/>
            <person name="White M.M."/>
            <person name="Moncalvo J.M."/>
        </authorList>
    </citation>
    <scope>NUCLEOTIDE SEQUENCE [LARGE SCALE GENOMIC DNA]</scope>
    <source>
        <strain evidence="3 4">SC-DP-2</strain>
    </source>
</reference>
<dbReference type="GO" id="GO:0051028">
    <property type="term" value="P:mRNA transport"/>
    <property type="evidence" value="ECO:0007669"/>
    <property type="project" value="UniProtKB-UniRule"/>
</dbReference>
<accession>A0A2T9ZHL0</accession>
<evidence type="ECO:0000313" key="3">
    <source>
        <dbReference type="EMBL" id="PVV04050.1"/>
    </source>
</evidence>
<keyword evidence="1" id="KW-0653">Protein transport</keyword>
<dbReference type="SUPFAM" id="SSF54427">
    <property type="entry name" value="NTF2-like"/>
    <property type="match status" value="1"/>
</dbReference>
<comment type="function">
    <text evidence="1">Has a role in nuclear-cytoplasmic transport of proteins and mRNAs.</text>
</comment>
<dbReference type="STRING" id="133381.A0A2T9ZHL0"/>
<dbReference type="GO" id="GO:0005634">
    <property type="term" value="C:nucleus"/>
    <property type="evidence" value="ECO:0007669"/>
    <property type="project" value="UniProtKB-SubCell"/>
</dbReference>
<organism evidence="3 4">
    <name type="scientific">Smittium megazygosporum</name>
    <dbReference type="NCBI Taxonomy" id="133381"/>
    <lineage>
        <taxon>Eukaryota</taxon>
        <taxon>Fungi</taxon>
        <taxon>Fungi incertae sedis</taxon>
        <taxon>Zoopagomycota</taxon>
        <taxon>Kickxellomycotina</taxon>
        <taxon>Harpellomycetes</taxon>
        <taxon>Harpellales</taxon>
        <taxon>Legeriomycetaceae</taxon>
        <taxon>Smittium</taxon>
    </lineage>
</organism>
<dbReference type="Proteomes" id="UP000245609">
    <property type="component" value="Unassembled WGS sequence"/>
</dbReference>
<feature type="domain" description="NTF2" evidence="2">
    <location>
        <begin position="23"/>
        <end position="139"/>
    </location>
</feature>
<name>A0A2T9ZHL0_9FUNG</name>
<sequence>MSTISNYFNSQKFENENNDSLKKAQDFVYSYYKNMKSNPKKCLQNYLSTARISWNGRGFTKKVFGTEVLEKLPKANVRILSFDSHPFYVGSVLKGIIVVISGNWSESHKDNQLFSQTLFLTKSTDRYSGYYIQDDCFRFV</sequence>
<evidence type="ECO:0000256" key="1">
    <source>
        <dbReference type="RuleBase" id="RU369002"/>
    </source>
</evidence>
<dbReference type="InterPro" id="IPR018222">
    <property type="entry name" value="Nuclear_transport_factor_2_euk"/>
</dbReference>
<dbReference type="PROSITE" id="PS50177">
    <property type="entry name" value="NTF2_DOMAIN"/>
    <property type="match status" value="1"/>
</dbReference>
<comment type="caution">
    <text evidence="3">The sequence shown here is derived from an EMBL/GenBank/DDBJ whole genome shotgun (WGS) entry which is preliminary data.</text>
</comment>
<dbReference type="PANTHER" id="PTHR12612">
    <property type="entry name" value="NUCLEAR TRANSPORT FACTOR 2"/>
    <property type="match status" value="1"/>
</dbReference>
<dbReference type="InterPro" id="IPR002075">
    <property type="entry name" value="NTF2_dom"/>
</dbReference>
<protein>
    <recommendedName>
        <fullName evidence="1">NTF2-related export protein</fullName>
    </recommendedName>
</protein>
<comment type="subcellular location">
    <subcellularLocation>
        <location evidence="1">Cytoplasm</location>
    </subcellularLocation>
    <subcellularLocation>
        <location evidence="1">Nucleus</location>
    </subcellularLocation>
</comment>
<dbReference type="GO" id="GO:0006913">
    <property type="term" value="P:nucleocytoplasmic transport"/>
    <property type="evidence" value="ECO:0007669"/>
    <property type="project" value="UniProtKB-UniRule"/>
</dbReference>